<dbReference type="EMBL" id="QRZA01000004">
    <property type="protein sequence ID" value="RGV35391.1"/>
    <property type="molecule type" value="Genomic_DNA"/>
</dbReference>
<dbReference type="AlphaFoldDB" id="A0A412X413"/>
<keyword evidence="1" id="KW-0175">Coiled coil</keyword>
<evidence type="ECO:0000313" key="3">
    <source>
        <dbReference type="Proteomes" id="UP000283589"/>
    </source>
</evidence>
<name>A0A412X413_9BACT</name>
<organism evidence="2 3">
    <name type="scientific">Butyricimonas virosa</name>
    <dbReference type="NCBI Taxonomy" id="544645"/>
    <lineage>
        <taxon>Bacteria</taxon>
        <taxon>Pseudomonadati</taxon>
        <taxon>Bacteroidota</taxon>
        <taxon>Bacteroidia</taxon>
        <taxon>Bacteroidales</taxon>
        <taxon>Odoribacteraceae</taxon>
        <taxon>Butyricimonas</taxon>
    </lineage>
</organism>
<comment type="caution">
    <text evidence="2">The sequence shown here is derived from an EMBL/GenBank/DDBJ whole genome shotgun (WGS) entry which is preliminary data.</text>
</comment>
<sequence>MNNQMEFVTYTMVDEKKEGNNLLNSVNMKYNSSTSEAPDRTAMTTAVVLYKEPSSLKRQTTKKKVRKERKILTLDALQQAVKTAQEKLEECEEREKGKVQKQLVKAKNAYKKKLLQTSLLMPVEIWTYEEDEKRCFLKKEIKEVMIAQNPSFCSQTKIWQQAKEIFNDPNFEKNSPKYMTHAQIFFDANIELADPNGNLIEKGTQNTLIPVCSVKEQVMIQAIYNLNIEAMVEGRELIPVTNVQVKSFDSLQECAQYEGTNLSLDRGLKGKEKVELSCLATQNEFMLKVQQVSREYNMPASTAVKYYLLGKKLTSSQWNDATRGMLPQQFQYDLNVGDKIIQTLLNIGLDTRDIKKRYFVDAFTKYQNVISPQTHQRNGLEKAMKILETLTPEDAEFLKELTDNQVENILILLQSKSENQ</sequence>
<evidence type="ECO:0000256" key="1">
    <source>
        <dbReference type="SAM" id="Coils"/>
    </source>
</evidence>
<feature type="coiled-coil region" evidence="1">
    <location>
        <begin position="67"/>
        <end position="101"/>
    </location>
</feature>
<protein>
    <submittedName>
        <fullName evidence="2">Uncharacterized protein</fullName>
    </submittedName>
</protein>
<accession>A0A412X413</accession>
<dbReference type="RefSeq" id="WP_118259039.1">
    <property type="nucleotide sequence ID" value="NZ_CALBWO010000040.1"/>
</dbReference>
<dbReference type="Proteomes" id="UP000283589">
    <property type="component" value="Unassembled WGS sequence"/>
</dbReference>
<reference evidence="2 3" key="1">
    <citation type="submission" date="2018-08" db="EMBL/GenBank/DDBJ databases">
        <title>A genome reference for cultivated species of the human gut microbiota.</title>
        <authorList>
            <person name="Zou Y."/>
            <person name="Xue W."/>
            <person name="Luo G."/>
        </authorList>
    </citation>
    <scope>NUCLEOTIDE SEQUENCE [LARGE SCALE GENOMIC DNA]</scope>
    <source>
        <strain evidence="2 3">AF14-49</strain>
    </source>
</reference>
<gene>
    <name evidence="2" type="ORF">DWW18_04770</name>
</gene>
<evidence type="ECO:0000313" key="2">
    <source>
        <dbReference type="EMBL" id="RGV35391.1"/>
    </source>
</evidence>
<proteinExistence type="predicted"/>